<feature type="domain" description="HTH arsR-type" evidence="4">
    <location>
        <begin position="2"/>
        <end position="97"/>
    </location>
</feature>
<keyword evidence="6" id="KW-1185">Reference proteome</keyword>
<keyword evidence="5" id="KW-0489">Methyltransferase</keyword>
<proteinExistence type="predicted"/>
<dbReference type="RefSeq" id="WP_254769828.1">
    <property type="nucleotide sequence ID" value="NZ_CP101114.1"/>
</dbReference>
<sequence>MKKQVSLDTMIMLLKTIAETSCLRILALLCRDDLTVADFTFILGQSQSHVSQHLRLLCEVGLITFYQKGEWTYYKFCHSCFGKDIVMAALAVLSKYDVILTYDLERLLDVQKQRQAVRKQTFLQNVMQWNALRLSYFSDHRVESALLEIIGGKPFETLLGIGTDICSVLKLFSGLYTRAVEVVPENDVVHLSVGETTFDLVILYWALHFFESPELAINEIARVLRPQGRLLIVDFFCHEVDLHSFHAYKHFGFPDSQIKQWLKNVGIRSEKTVCLLPVHNENHEGLIIKLWLARDMRLLVDDLKDKKVDFA</sequence>
<keyword evidence="1" id="KW-0805">Transcription regulation</keyword>
<organism evidence="5 6">
    <name type="scientific">Bartonella harrusi</name>
    <dbReference type="NCBI Taxonomy" id="2961895"/>
    <lineage>
        <taxon>Bacteria</taxon>
        <taxon>Pseudomonadati</taxon>
        <taxon>Pseudomonadota</taxon>
        <taxon>Alphaproteobacteria</taxon>
        <taxon>Hyphomicrobiales</taxon>
        <taxon>Bartonellaceae</taxon>
        <taxon>Bartonella</taxon>
    </lineage>
</organism>
<evidence type="ECO:0000313" key="6">
    <source>
        <dbReference type="Proteomes" id="UP001059475"/>
    </source>
</evidence>
<protein>
    <submittedName>
        <fullName evidence="5">Methyltransferase domain-containing protein</fullName>
    </submittedName>
</protein>
<keyword evidence="2" id="KW-0238">DNA-binding</keyword>
<dbReference type="InterPro" id="IPR051081">
    <property type="entry name" value="HTH_MetalResp_TranReg"/>
</dbReference>
<dbReference type="InterPro" id="IPR013216">
    <property type="entry name" value="Methyltransf_11"/>
</dbReference>
<dbReference type="Gene3D" id="1.10.10.10">
    <property type="entry name" value="Winged helix-like DNA-binding domain superfamily/Winged helix DNA-binding domain"/>
    <property type="match status" value="1"/>
</dbReference>
<dbReference type="SMART" id="SM00418">
    <property type="entry name" value="HTH_ARSR"/>
    <property type="match status" value="1"/>
</dbReference>
<dbReference type="PANTHER" id="PTHR33154">
    <property type="entry name" value="TRANSCRIPTIONAL REGULATOR, ARSR FAMILY"/>
    <property type="match status" value="1"/>
</dbReference>
<dbReference type="Pfam" id="PF08241">
    <property type="entry name" value="Methyltransf_11"/>
    <property type="match status" value="1"/>
</dbReference>
<evidence type="ECO:0000256" key="3">
    <source>
        <dbReference type="ARBA" id="ARBA00023163"/>
    </source>
</evidence>
<evidence type="ECO:0000256" key="1">
    <source>
        <dbReference type="ARBA" id="ARBA00023015"/>
    </source>
</evidence>
<dbReference type="SUPFAM" id="SSF53335">
    <property type="entry name" value="S-adenosyl-L-methionine-dependent methyltransferases"/>
    <property type="match status" value="1"/>
</dbReference>
<dbReference type="InterPro" id="IPR011991">
    <property type="entry name" value="ArsR-like_HTH"/>
</dbReference>
<reference evidence="5" key="1">
    <citation type="submission" date="2022-07" db="EMBL/GenBank/DDBJ databases">
        <title>First report of Bartonella spp. in marsupials in Brazil, with a description of Bartonella harrusi sp. nov. and new proposal for taxonomic reclassification of species of the genus Bartonella.</title>
        <authorList>
            <person name="Amaral R.B."/>
        </authorList>
    </citation>
    <scope>NUCLEOTIDE SEQUENCE</scope>
    <source>
        <strain evidence="5">117A</strain>
    </source>
</reference>
<dbReference type="GO" id="GO:0008168">
    <property type="term" value="F:methyltransferase activity"/>
    <property type="evidence" value="ECO:0007669"/>
    <property type="project" value="UniProtKB-KW"/>
</dbReference>
<evidence type="ECO:0000259" key="4">
    <source>
        <dbReference type="PROSITE" id="PS50987"/>
    </source>
</evidence>
<gene>
    <name evidence="5" type="ORF">NMK50_06685</name>
</gene>
<dbReference type="InterPro" id="IPR001845">
    <property type="entry name" value="HTH_ArsR_DNA-bd_dom"/>
</dbReference>
<accession>A0ABY5ETW2</accession>
<dbReference type="PRINTS" id="PR00778">
    <property type="entry name" value="HTHARSR"/>
</dbReference>
<dbReference type="Gene3D" id="3.40.50.150">
    <property type="entry name" value="Vaccinia Virus protein VP39"/>
    <property type="match status" value="1"/>
</dbReference>
<dbReference type="Pfam" id="PF01022">
    <property type="entry name" value="HTH_5"/>
    <property type="match status" value="1"/>
</dbReference>
<keyword evidence="3" id="KW-0804">Transcription</keyword>
<dbReference type="PROSITE" id="PS50987">
    <property type="entry name" value="HTH_ARSR_2"/>
    <property type="match status" value="1"/>
</dbReference>
<evidence type="ECO:0000313" key="5">
    <source>
        <dbReference type="EMBL" id="UTO27913.1"/>
    </source>
</evidence>
<name>A0ABY5ETW2_9HYPH</name>
<evidence type="ECO:0000256" key="2">
    <source>
        <dbReference type="ARBA" id="ARBA00023125"/>
    </source>
</evidence>
<dbReference type="InterPro" id="IPR036388">
    <property type="entry name" value="WH-like_DNA-bd_sf"/>
</dbReference>
<dbReference type="PANTHER" id="PTHR33154:SF33">
    <property type="entry name" value="TRANSCRIPTIONAL REPRESSOR SDPR"/>
    <property type="match status" value="1"/>
</dbReference>
<dbReference type="GO" id="GO:0032259">
    <property type="term" value="P:methylation"/>
    <property type="evidence" value="ECO:0007669"/>
    <property type="project" value="UniProtKB-KW"/>
</dbReference>
<dbReference type="Proteomes" id="UP001059475">
    <property type="component" value="Chromosome"/>
</dbReference>
<dbReference type="InterPro" id="IPR036390">
    <property type="entry name" value="WH_DNA-bd_sf"/>
</dbReference>
<dbReference type="EMBL" id="CP101114">
    <property type="protein sequence ID" value="UTO27913.1"/>
    <property type="molecule type" value="Genomic_DNA"/>
</dbReference>
<dbReference type="InterPro" id="IPR029063">
    <property type="entry name" value="SAM-dependent_MTases_sf"/>
</dbReference>
<keyword evidence="5" id="KW-0808">Transferase</keyword>
<dbReference type="SUPFAM" id="SSF46785">
    <property type="entry name" value="Winged helix' DNA-binding domain"/>
    <property type="match status" value="1"/>
</dbReference>
<dbReference type="CDD" id="cd00090">
    <property type="entry name" value="HTH_ARSR"/>
    <property type="match status" value="1"/>
</dbReference>